<dbReference type="AlphaFoldDB" id="A0A9W7ZQU4"/>
<keyword evidence="1" id="KW-0677">Repeat</keyword>
<feature type="compositionally biased region" description="Low complexity" evidence="2">
    <location>
        <begin position="294"/>
        <end position="324"/>
    </location>
</feature>
<dbReference type="SUPFAM" id="SSF82109">
    <property type="entry name" value="MIR domain"/>
    <property type="match status" value="1"/>
</dbReference>
<dbReference type="Proteomes" id="UP001150538">
    <property type="component" value="Unassembled WGS sequence"/>
</dbReference>
<evidence type="ECO:0000313" key="5">
    <source>
        <dbReference type="Proteomes" id="UP001150538"/>
    </source>
</evidence>
<feature type="region of interest" description="Disordered" evidence="2">
    <location>
        <begin position="276"/>
        <end position="324"/>
    </location>
</feature>
<comment type="caution">
    <text evidence="4">The sequence shown here is derived from an EMBL/GenBank/DDBJ whole genome shotgun (WGS) entry which is preliminary data.</text>
</comment>
<evidence type="ECO:0000256" key="2">
    <source>
        <dbReference type="SAM" id="MobiDB-lite"/>
    </source>
</evidence>
<feature type="compositionally biased region" description="Acidic residues" evidence="2">
    <location>
        <begin position="382"/>
        <end position="391"/>
    </location>
</feature>
<proteinExistence type="predicted"/>
<feature type="compositionally biased region" description="Low complexity" evidence="2">
    <location>
        <begin position="241"/>
        <end position="252"/>
    </location>
</feature>
<accession>A0A9W7ZQU4</accession>
<organism evidence="4 5">
    <name type="scientific">Mycoemilia scoparia</name>
    <dbReference type="NCBI Taxonomy" id="417184"/>
    <lineage>
        <taxon>Eukaryota</taxon>
        <taxon>Fungi</taxon>
        <taxon>Fungi incertae sedis</taxon>
        <taxon>Zoopagomycota</taxon>
        <taxon>Kickxellomycotina</taxon>
        <taxon>Kickxellomycetes</taxon>
        <taxon>Kickxellales</taxon>
        <taxon>Kickxellaceae</taxon>
        <taxon>Mycoemilia</taxon>
    </lineage>
</organism>
<evidence type="ECO:0000313" key="4">
    <source>
        <dbReference type="EMBL" id="KAJ1914683.1"/>
    </source>
</evidence>
<dbReference type="InterPro" id="IPR016093">
    <property type="entry name" value="MIR_motif"/>
</dbReference>
<keyword evidence="5" id="KW-1185">Reference proteome</keyword>
<feature type="compositionally biased region" description="Low complexity" evidence="2">
    <location>
        <begin position="198"/>
        <end position="208"/>
    </location>
</feature>
<protein>
    <recommendedName>
        <fullName evidence="3">MIR domain-containing protein</fullName>
    </recommendedName>
</protein>
<reference evidence="4" key="1">
    <citation type="submission" date="2022-07" db="EMBL/GenBank/DDBJ databases">
        <title>Phylogenomic reconstructions and comparative analyses of Kickxellomycotina fungi.</title>
        <authorList>
            <person name="Reynolds N.K."/>
            <person name="Stajich J.E."/>
            <person name="Barry K."/>
            <person name="Grigoriev I.V."/>
            <person name="Crous P."/>
            <person name="Smith M.E."/>
        </authorList>
    </citation>
    <scope>NUCLEOTIDE SEQUENCE</scope>
    <source>
        <strain evidence="4">NBRC 100468</strain>
    </source>
</reference>
<feature type="region of interest" description="Disordered" evidence="2">
    <location>
        <begin position="131"/>
        <end position="212"/>
    </location>
</feature>
<feature type="compositionally biased region" description="Polar residues" evidence="2">
    <location>
        <begin position="69"/>
        <end position="87"/>
    </location>
</feature>
<feature type="region of interest" description="Disordered" evidence="2">
    <location>
        <begin position="341"/>
        <end position="415"/>
    </location>
</feature>
<feature type="compositionally biased region" description="Low complexity" evidence="2">
    <location>
        <begin position="168"/>
        <end position="183"/>
    </location>
</feature>
<gene>
    <name evidence="4" type="ORF">H4219_004683</name>
</gene>
<evidence type="ECO:0000259" key="3">
    <source>
        <dbReference type="PROSITE" id="PS50919"/>
    </source>
</evidence>
<feature type="non-terminal residue" evidence="4">
    <location>
        <position position="688"/>
    </location>
</feature>
<dbReference type="Gene3D" id="2.80.10.50">
    <property type="match status" value="1"/>
</dbReference>
<dbReference type="InterPro" id="IPR036300">
    <property type="entry name" value="MIR_dom_sf"/>
</dbReference>
<feature type="compositionally biased region" description="Basic and acidic residues" evidence="2">
    <location>
        <begin position="49"/>
        <end position="66"/>
    </location>
</feature>
<feature type="compositionally biased region" description="Acidic residues" evidence="2">
    <location>
        <begin position="37"/>
        <end position="48"/>
    </location>
</feature>
<feature type="domain" description="MIR" evidence="3">
    <location>
        <begin position="579"/>
        <end position="641"/>
    </location>
</feature>
<name>A0A9W7ZQU4_9FUNG</name>
<feature type="region of interest" description="Disordered" evidence="2">
    <location>
        <begin position="241"/>
        <end position="264"/>
    </location>
</feature>
<sequence length="688" mass="74270">MTSNPPHPHNINGRPPLPQQPGMANHHVGSIGQGESSTDESFSEYSDSDPEHFEIGMDELASHAEKLNIISSSNLQPSSGQKQQQHGPVQHIPPNQGGGSNRPKNNKNLYKAGFGLAAAALAGSALAMYTHKSKEHAQQQQQQAHGGKINPALSGSSSSSSDDEDEGPQPSNSNNINPQNQPQHAQVHPGYGPPPQQQPGIQYSQPPYLASTTAQYPPISMAASSYPSAVPIPAAAVGVAPQNQQQQQIHPPLTQPQPQQPAAAVGYGANPMSSGAIPYTSTAPTNMYPPPSQPQMVSVSNPNTSQPPGHSSSQQGPTSSLSPTFVGMGAAGALAAGGIAAAAAAHHHHHHHQQQQQHGHHDSDNNSDTDSTTGAHTHGVTTDDDNDDEEQNSSNADNDAVTIMSGSYGPPRPGRFNPGISQMLSNSTIDIDDQMSVNYDFIPHPPFASQYSYSLYEPRNPSGVLRERNPVLSYPLYHMNGLSDTTVLIGAVIGIKHVKTGSLIVPNSQLLRRRDYATNIDNISTFHTCYGSTMSSIEKNRRNSILQQQPVRFDGDGEEEEALARWQVWPANGERLASCAPVTYGQRIRLRNLHNNSHLYSHYERTPDNVGNEVIAVTDPLVPKQDTAVYDDNDHWMVERHRLGSISHEWNSEDYFVLRHYVSGLVLRCGPPEMVDHHNGNVNDGVVS</sequence>
<dbReference type="PROSITE" id="PS50919">
    <property type="entry name" value="MIR"/>
    <property type="match status" value="1"/>
</dbReference>
<feature type="region of interest" description="Disordered" evidence="2">
    <location>
        <begin position="1"/>
        <end position="108"/>
    </location>
</feature>
<evidence type="ECO:0000256" key="1">
    <source>
        <dbReference type="ARBA" id="ARBA00022737"/>
    </source>
</evidence>
<dbReference type="EMBL" id="JANBPU010000185">
    <property type="protein sequence ID" value="KAJ1914683.1"/>
    <property type="molecule type" value="Genomic_DNA"/>
</dbReference>